<dbReference type="AlphaFoldDB" id="A0A0S4UWS2"/>
<dbReference type="EMBL" id="LN899822">
    <property type="protein sequence ID" value="CUV62615.1"/>
    <property type="molecule type" value="Genomic_DNA"/>
</dbReference>
<dbReference type="EMBL" id="LN899823">
    <property type="protein sequence ID" value="CUV26747.1"/>
    <property type="molecule type" value="Genomic_DNA"/>
</dbReference>
<evidence type="ECO:0000313" key="4">
    <source>
        <dbReference type="EMBL" id="CUV62615.1"/>
    </source>
</evidence>
<evidence type="ECO:0000313" key="3">
    <source>
        <dbReference type="EMBL" id="CUV43028.1"/>
    </source>
</evidence>
<gene>
    <name evidence="4" type="ORF">RD1301_v1_2470002</name>
    <name evidence="1" type="ORF">RUN1744_v1_2610002</name>
    <name evidence="2" type="ORF">TD1301_v1_3110003</name>
    <name evidence="3" type="ORF">TF3108_v1_2340002</name>
</gene>
<evidence type="ECO:0000313" key="1">
    <source>
        <dbReference type="EMBL" id="CUV26747.1"/>
    </source>
</evidence>
<dbReference type="EMBL" id="LN899826">
    <property type="protein sequence ID" value="CUV43028.1"/>
    <property type="molecule type" value="Genomic_DNA"/>
</dbReference>
<organism evidence="1">
    <name type="scientific">Ralstonia solanacearum</name>
    <name type="common">Pseudomonas solanacearum</name>
    <dbReference type="NCBI Taxonomy" id="305"/>
    <lineage>
        <taxon>Bacteria</taxon>
        <taxon>Pseudomonadati</taxon>
        <taxon>Pseudomonadota</taxon>
        <taxon>Betaproteobacteria</taxon>
        <taxon>Burkholderiales</taxon>
        <taxon>Burkholderiaceae</taxon>
        <taxon>Ralstonia</taxon>
        <taxon>Ralstonia solanacearum species complex</taxon>
    </lineage>
</organism>
<proteinExistence type="predicted"/>
<dbReference type="EMBL" id="LN899825">
    <property type="protein sequence ID" value="CUV37273.1"/>
    <property type="molecule type" value="Genomic_DNA"/>
</dbReference>
<sequence>MRVWACEEGYHGVKHHQIIVDRRQVSAHPMAALEYGH</sequence>
<evidence type="ECO:0000313" key="2">
    <source>
        <dbReference type="EMBL" id="CUV37273.1"/>
    </source>
</evidence>
<reference evidence="1" key="1">
    <citation type="submission" date="2015-10" db="EMBL/GenBank/DDBJ databases">
        <authorList>
            <person name="Gilbert D.G."/>
        </authorList>
    </citation>
    <scope>NUCLEOTIDE SEQUENCE</scope>
    <source>
        <strain evidence="1">Phyl III-seqv23</strain>
    </source>
</reference>
<name>A0A0S4UWS2_RALSL</name>
<protein>
    <submittedName>
        <fullName evidence="1">Uncharacterized protein</fullName>
    </submittedName>
</protein>
<accession>A0A0S4UWS2</accession>